<feature type="transmembrane region" description="Helical" evidence="5">
    <location>
        <begin position="28"/>
        <end position="46"/>
    </location>
</feature>
<feature type="transmembrane region" description="Helical" evidence="5">
    <location>
        <begin position="104"/>
        <end position="129"/>
    </location>
</feature>
<evidence type="ECO:0000256" key="5">
    <source>
        <dbReference type="SAM" id="Phobius"/>
    </source>
</evidence>
<dbReference type="Proteomes" id="UP000263273">
    <property type="component" value="Unassembled WGS sequence"/>
</dbReference>
<dbReference type="GO" id="GO:0009403">
    <property type="term" value="P:toxin biosynthetic process"/>
    <property type="evidence" value="ECO:0007669"/>
    <property type="project" value="InterPro"/>
</dbReference>
<dbReference type="RefSeq" id="WP_061212980.1">
    <property type="nucleotide sequence ID" value="NZ_DCDX01000182.1"/>
</dbReference>
<comment type="caution">
    <text evidence="6">The sequence shown here is derived from an EMBL/GenBank/DDBJ whole genome shotgun (WGS) entry which is preliminary data.</text>
</comment>
<keyword evidence="3 5" id="KW-1133">Transmembrane helix</keyword>
<keyword evidence="4 5" id="KW-0472">Membrane</keyword>
<dbReference type="InterPro" id="IPR003825">
    <property type="entry name" value="Colicin-V_CvpA"/>
</dbReference>
<proteinExistence type="predicted"/>
<feature type="transmembrane region" description="Helical" evidence="5">
    <location>
        <begin position="5"/>
        <end position="22"/>
    </location>
</feature>
<evidence type="ECO:0008006" key="8">
    <source>
        <dbReference type="Google" id="ProtNLM"/>
    </source>
</evidence>
<evidence type="ECO:0000313" key="7">
    <source>
        <dbReference type="Proteomes" id="UP000263273"/>
    </source>
</evidence>
<dbReference type="STRING" id="378794.GCA_001570625_00400"/>
<comment type="subcellular location">
    <subcellularLocation>
        <location evidence="1">Membrane</location>
        <topology evidence="1">Multi-pass membrane protein</topology>
    </subcellularLocation>
</comment>
<reference evidence="6 7" key="1">
    <citation type="journal article" date="2018" name="Nat. Biotechnol.">
        <title>A standardized bacterial taxonomy based on genome phylogeny substantially revises the tree of life.</title>
        <authorList>
            <person name="Parks D.H."/>
            <person name="Chuvochina M."/>
            <person name="Waite D.W."/>
            <person name="Rinke C."/>
            <person name="Skarshewski A."/>
            <person name="Chaumeil P.A."/>
            <person name="Hugenholtz P."/>
        </authorList>
    </citation>
    <scope>NUCLEOTIDE SEQUENCE [LARGE SCALE GENOMIC DNA]</scope>
    <source>
        <strain evidence="6">UBA10948</strain>
    </source>
</reference>
<name>A0A354YT57_9FIRM</name>
<dbReference type="GO" id="GO:0016020">
    <property type="term" value="C:membrane"/>
    <property type="evidence" value="ECO:0007669"/>
    <property type="project" value="UniProtKB-SubCell"/>
</dbReference>
<gene>
    <name evidence="6" type="ORF">DDZ44_01285</name>
</gene>
<evidence type="ECO:0000256" key="4">
    <source>
        <dbReference type="ARBA" id="ARBA00023136"/>
    </source>
</evidence>
<dbReference type="EMBL" id="DNZF01000031">
    <property type="protein sequence ID" value="HBK52558.1"/>
    <property type="molecule type" value="Genomic_DNA"/>
</dbReference>
<protein>
    <recommendedName>
        <fullName evidence="8">Colicin V production protein</fullName>
    </recommendedName>
</protein>
<organism evidence="6 7">
    <name type="scientific">Syntrophomonas wolfei</name>
    <dbReference type="NCBI Taxonomy" id="863"/>
    <lineage>
        <taxon>Bacteria</taxon>
        <taxon>Bacillati</taxon>
        <taxon>Bacillota</taxon>
        <taxon>Clostridia</taxon>
        <taxon>Eubacteriales</taxon>
        <taxon>Syntrophomonadaceae</taxon>
        <taxon>Syntrophomonas</taxon>
    </lineage>
</organism>
<feature type="transmembrane region" description="Helical" evidence="5">
    <location>
        <begin position="144"/>
        <end position="166"/>
    </location>
</feature>
<evidence type="ECO:0000256" key="2">
    <source>
        <dbReference type="ARBA" id="ARBA00022692"/>
    </source>
</evidence>
<dbReference type="AlphaFoldDB" id="A0A354YT57"/>
<sequence length="213" mass="23185">MHFNLLDYLFIGIILLSAWAGYRQGLVDAIGGLLGTLGGLILAVLYREELAFYLDRHYGFTQALGDLLAERMPAPVCSPEWGAVGKGLGLPEILLDPTAFLAQLLLSLLCFLLILFTSSFIIKLVFAAFNRLLSCGGLDWLNRVLGLLLVTAKNIIIMIFLTGLLYPAINLAARMGSAWAVSINNSLSMSLLAPWFLELFTYGKTLLGIAALC</sequence>
<evidence type="ECO:0000313" key="6">
    <source>
        <dbReference type="EMBL" id="HBK52558.1"/>
    </source>
</evidence>
<accession>A0A354YT57</accession>
<evidence type="ECO:0000256" key="3">
    <source>
        <dbReference type="ARBA" id="ARBA00022989"/>
    </source>
</evidence>
<dbReference type="Pfam" id="PF02674">
    <property type="entry name" value="Colicin_V"/>
    <property type="match status" value="1"/>
</dbReference>
<keyword evidence="2 5" id="KW-0812">Transmembrane</keyword>
<evidence type="ECO:0000256" key="1">
    <source>
        <dbReference type="ARBA" id="ARBA00004141"/>
    </source>
</evidence>